<evidence type="ECO:0000256" key="1">
    <source>
        <dbReference type="SAM" id="SignalP"/>
    </source>
</evidence>
<dbReference type="Gene3D" id="3.40.630.100">
    <property type="entry name" value="Poly-gamma-glutamate hydrolase, zinc-binding motif"/>
    <property type="match status" value="1"/>
</dbReference>
<proteinExistence type="predicted"/>
<organism evidence="2 3">
    <name type="scientific">Pontibacillus chungwhensis BH030062</name>
    <dbReference type="NCBI Taxonomy" id="1385513"/>
    <lineage>
        <taxon>Bacteria</taxon>
        <taxon>Bacillati</taxon>
        <taxon>Bacillota</taxon>
        <taxon>Bacilli</taxon>
        <taxon>Bacillales</taxon>
        <taxon>Bacillaceae</taxon>
        <taxon>Pontibacillus</taxon>
    </lineage>
</organism>
<keyword evidence="1" id="KW-0732">Signal</keyword>
<dbReference type="InterPro" id="IPR038128">
    <property type="entry name" value="Gamma_PGA_hydro_sf"/>
</dbReference>
<dbReference type="Proteomes" id="UP000030153">
    <property type="component" value="Unassembled WGS sequence"/>
</dbReference>
<dbReference type="RefSeq" id="WP_036782769.1">
    <property type="nucleotide sequence ID" value="NZ_AVBG01000005.1"/>
</dbReference>
<dbReference type="Pfam" id="PF05908">
    <property type="entry name" value="Gamma_PGA_hydro"/>
    <property type="match status" value="1"/>
</dbReference>
<dbReference type="InterPro" id="IPR008585">
    <property type="entry name" value="Gamma_PGA_hydro"/>
</dbReference>
<dbReference type="AlphaFoldDB" id="A0A0A2UYA6"/>
<evidence type="ECO:0000313" key="3">
    <source>
        <dbReference type="Proteomes" id="UP000030153"/>
    </source>
</evidence>
<dbReference type="OrthoDB" id="2692258at2"/>
<gene>
    <name evidence="2" type="ORF">N780_19115</name>
</gene>
<keyword evidence="3" id="KW-1185">Reference proteome</keyword>
<accession>A0A0A2UYA6</accession>
<comment type="caution">
    <text evidence="2">The sequence shown here is derived from an EMBL/GenBank/DDBJ whole genome shotgun (WGS) entry which is preliminary data.</text>
</comment>
<name>A0A0A2UYA6_9BACI</name>
<evidence type="ECO:0000313" key="2">
    <source>
        <dbReference type="EMBL" id="KGP91753.1"/>
    </source>
</evidence>
<feature type="signal peptide" evidence="1">
    <location>
        <begin position="1"/>
        <end position="28"/>
    </location>
</feature>
<protein>
    <submittedName>
        <fullName evidence="2">Uncharacterized protein</fullName>
    </submittedName>
</protein>
<feature type="chain" id="PRO_5002006462" evidence="1">
    <location>
        <begin position="29"/>
        <end position="479"/>
    </location>
</feature>
<dbReference type="STRING" id="1385513.N780_19115"/>
<reference evidence="2 3" key="1">
    <citation type="submission" date="2013-08" db="EMBL/GenBank/DDBJ databases">
        <title>Genome of Pontibacillus chungwhensis.</title>
        <authorList>
            <person name="Wang Q."/>
            <person name="Wang G."/>
        </authorList>
    </citation>
    <scope>NUCLEOTIDE SEQUENCE [LARGE SCALE GENOMIC DNA]</scope>
    <source>
        <strain evidence="2 3">BH030062</strain>
    </source>
</reference>
<sequence>MKSMKIMMKVAFALIFALVLLPSKVVDGEGTQTTTYCEVSCWELLLNETNSNTLVNIDLPGEEYLQATSLLVEDIAGSTHNYYSMTRELDARSDLFIQSDTSNIFELDQTPSARISIQGSSGTIPMTTLSGLDEELKSSLKKHLNRLGFTVRDGLATSEESSVIETSSTGVNLLITDAQWSAFFDGDYTSSTFNAEASKSDTYFQYVTAIQDAINEYNTQKSVWMWKSEPFVDTPDETVEFLVNQQVDQLYMRFYPKVDTKTYQYFIKYATEQGIEVHALIGSPLWGQEAYTNDALKRVDLIHAYNQKVEQNQQFIGIHFDVEPYSLQMWDDHRQQAVDEWKRSAESYVKYAKDYGFIVGSALPFWTDNSSVDDYDTDFYKEMIDLQDYVSIMSYRNTALGSNSITSLAQNEVLHAKSPKVEVGVELNPYKIDYVSFDGKSLNYTEGEIAKVRTYFMEEPQPGFKGIAIHSYTAWKNSQ</sequence>
<dbReference type="eggNOG" id="COG4195">
    <property type="taxonomic scope" value="Bacteria"/>
</dbReference>
<dbReference type="EMBL" id="AVBG01000005">
    <property type="protein sequence ID" value="KGP91753.1"/>
    <property type="molecule type" value="Genomic_DNA"/>
</dbReference>